<organism evidence="1 2">
    <name type="scientific">Cucumis melo var. makuwa</name>
    <name type="common">Oriental melon</name>
    <dbReference type="NCBI Taxonomy" id="1194695"/>
    <lineage>
        <taxon>Eukaryota</taxon>
        <taxon>Viridiplantae</taxon>
        <taxon>Streptophyta</taxon>
        <taxon>Embryophyta</taxon>
        <taxon>Tracheophyta</taxon>
        <taxon>Spermatophyta</taxon>
        <taxon>Magnoliopsida</taxon>
        <taxon>eudicotyledons</taxon>
        <taxon>Gunneridae</taxon>
        <taxon>Pentapetalae</taxon>
        <taxon>rosids</taxon>
        <taxon>fabids</taxon>
        <taxon>Cucurbitales</taxon>
        <taxon>Cucurbitaceae</taxon>
        <taxon>Benincaseae</taxon>
        <taxon>Cucumis</taxon>
    </lineage>
</organism>
<evidence type="ECO:0000313" key="2">
    <source>
        <dbReference type="Proteomes" id="UP000321393"/>
    </source>
</evidence>
<protein>
    <submittedName>
        <fullName evidence="1">Retrovirus-related Pol polyprotein from transposon TNT 1-94</fullName>
    </submittedName>
</protein>
<evidence type="ECO:0000313" key="1">
    <source>
        <dbReference type="EMBL" id="KAA0052115.1"/>
    </source>
</evidence>
<dbReference type="CDD" id="cd09272">
    <property type="entry name" value="RNase_HI_RT_Ty1"/>
    <property type="match status" value="1"/>
</dbReference>
<dbReference type="OrthoDB" id="1645289at2759"/>
<dbReference type="EMBL" id="SSTE01011117">
    <property type="protein sequence ID" value="KAA0052115.1"/>
    <property type="molecule type" value="Genomic_DNA"/>
</dbReference>
<dbReference type="PANTHER" id="PTHR11439:SF467">
    <property type="entry name" value="INTEGRASE CATALYTIC DOMAIN-CONTAINING PROTEIN"/>
    <property type="match status" value="1"/>
</dbReference>
<name>A0A5A7UEI3_CUCMM</name>
<accession>A0A5A7UEI3</accession>
<comment type="caution">
    <text evidence="1">The sequence shown here is derived from an EMBL/GenBank/DDBJ whole genome shotgun (WGS) entry which is preliminary data.</text>
</comment>
<dbReference type="PANTHER" id="PTHR11439">
    <property type="entry name" value="GAG-POL-RELATED RETROTRANSPOSON"/>
    <property type="match status" value="1"/>
</dbReference>
<dbReference type="STRING" id="1194695.A0A5A7UEI3"/>
<gene>
    <name evidence="1" type="ORF">E6C27_scaffold578G001060</name>
</gene>
<sequence>MLTYQRLEVVEIIGYSDSDYVGCQDTLRSTSGYIFKLAGGAVSWKSVKQTLMASSTMTIEFITCYEASNDGI</sequence>
<reference evidence="1 2" key="1">
    <citation type="submission" date="2019-08" db="EMBL/GenBank/DDBJ databases">
        <title>Draft genome sequences of two oriental melons (Cucumis melo L. var makuwa).</title>
        <authorList>
            <person name="Kwon S.-Y."/>
        </authorList>
    </citation>
    <scope>NUCLEOTIDE SEQUENCE [LARGE SCALE GENOMIC DNA]</scope>
    <source>
        <strain evidence="2">cv. SW 3</strain>
        <tissue evidence="1">Leaf</tissue>
    </source>
</reference>
<dbReference type="AlphaFoldDB" id="A0A5A7UEI3"/>
<proteinExistence type="predicted"/>
<dbReference type="Proteomes" id="UP000321393">
    <property type="component" value="Unassembled WGS sequence"/>
</dbReference>